<sequence length="299" mass="32849">MDAAPALPPEIWDHIMAMCDRRSTAVLGAVCGGLRALAMRRVAVVWSAARAAMDDAVDRWERKSSSWDALWVDPLVAWCDACGHLEQRRVRQWICDDGLPGDARARNVCDACVLRTMVTVADSGRAAWPMRRVELARPHVWSADLYGGVVDVLSSEPVPARRFVVPPAAIHLVDPLAPSTIKRWARQEHVEVLFRGGLAPALLPSVRAWLPLAGAQHVVLCDDAAVRYDVMRLALVCCDAASAMWGAVLLVDHTMSERTAVWALAGESVDSLLRRYRDRAPADAHLGLVAWLYRSVARG</sequence>
<dbReference type="RefSeq" id="YP_009120700.1">
    <property type="nucleotide sequence ID" value="NC_026440.1"/>
</dbReference>
<evidence type="ECO:0000313" key="2">
    <source>
        <dbReference type="Proteomes" id="UP000202511"/>
    </source>
</evidence>
<protein>
    <recommendedName>
        <fullName evidence="3">F-box domain containing protein</fullName>
    </recommendedName>
</protein>
<proteinExistence type="predicted"/>
<name>A0A0B5J917_9VIRU</name>
<organism evidence="1 2">
    <name type="scientific">Pandoravirus inopinatum</name>
    <dbReference type="NCBI Taxonomy" id="1605721"/>
    <lineage>
        <taxon>Viruses</taxon>
        <taxon>Pandoravirus</taxon>
    </lineage>
</organism>
<reference evidence="1 2" key="1">
    <citation type="journal article" date="2015" name="Parasitol. Res.">
        <title>Viruses in close associations with free-living amoebae.</title>
        <authorList>
            <person name="Scheid P."/>
        </authorList>
    </citation>
    <scope>NUCLEOTIDE SEQUENCE [LARGE SCALE GENOMIC DNA]</scope>
    <source>
        <strain evidence="1">KlaHel</strain>
    </source>
</reference>
<dbReference type="KEGG" id="vg:23463382"/>
<evidence type="ECO:0000313" key="1">
    <source>
        <dbReference type="EMBL" id="AJF98465.1"/>
    </source>
</evidence>
<dbReference type="EMBL" id="KP136319">
    <property type="protein sequence ID" value="AJF98465.1"/>
    <property type="molecule type" value="Genomic_DNA"/>
</dbReference>
<dbReference type="Proteomes" id="UP000202511">
    <property type="component" value="Segment"/>
</dbReference>
<evidence type="ECO:0008006" key="3">
    <source>
        <dbReference type="Google" id="ProtNLM"/>
    </source>
</evidence>
<dbReference type="GeneID" id="23463382"/>
<accession>A0A0B5J917</accession>